<dbReference type="GeneID" id="85436508"/>
<feature type="compositionally biased region" description="Polar residues" evidence="1">
    <location>
        <begin position="47"/>
        <end position="63"/>
    </location>
</feature>
<evidence type="ECO:0000313" key="3">
    <source>
        <dbReference type="Proteomes" id="UP001230504"/>
    </source>
</evidence>
<keyword evidence="3" id="KW-1185">Reference proteome</keyword>
<sequence length="85" mass="9394">MAWIVGDHRDKRPQPGQYSLLPVLLFPSCCSSSSSLQQCAADGGLQSRHTQPNISIHNNTAQHNDTHSRHKHKPDPPRLAQTPPP</sequence>
<reference evidence="2" key="1">
    <citation type="submission" date="2021-06" db="EMBL/GenBank/DDBJ databases">
        <title>Comparative genomics, transcriptomics and evolutionary studies reveal genomic signatures of adaptation to plant cell wall in hemibiotrophic fungi.</title>
        <authorList>
            <consortium name="DOE Joint Genome Institute"/>
            <person name="Baroncelli R."/>
            <person name="Diaz J.F."/>
            <person name="Benocci T."/>
            <person name="Peng M."/>
            <person name="Battaglia E."/>
            <person name="Haridas S."/>
            <person name="Andreopoulos W."/>
            <person name="Labutti K."/>
            <person name="Pangilinan J."/>
            <person name="Floch G.L."/>
            <person name="Makela M.R."/>
            <person name="Henrissat B."/>
            <person name="Grigoriev I.V."/>
            <person name="Crouch J.A."/>
            <person name="De Vries R.P."/>
            <person name="Sukno S.A."/>
            <person name="Thon M.R."/>
        </authorList>
    </citation>
    <scope>NUCLEOTIDE SEQUENCE</scope>
    <source>
        <strain evidence="2">CBS 125086</strain>
    </source>
</reference>
<evidence type="ECO:0000256" key="1">
    <source>
        <dbReference type="SAM" id="MobiDB-lite"/>
    </source>
</evidence>
<name>A0AAD8PTS2_9PEZI</name>
<gene>
    <name evidence="2" type="ORF">LY79DRAFT_298755</name>
</gene>
<accession>A0AAD8PTS2</accession>
<dbReference type="Proteomes" id="UP001230504">
    <property type="component" value="Unassembled WGS sequence"/>
</dbReference>
<comment type="caution">
    <text evidence="2">The sequence shown here is derived from an EMBL/GenBank/DDBJ whole genome shotgun (WGS) entry which is preliminary data.</text>
</comment>
<dbReference type="EMBL" id="JAHLJV010000053">
    <property type="protein sequence ID" value="KAK1580606.1"/>
    <property type="molecule type" value="Genomic_DNA"/>
</dbReference>
<dbReference type="AlphaFoldDB" id="A0AAD8PTS2"/>
<proteinExistence type="predicted"/>
<protein>
    <submittedName>
        <fullName evidence="2">Uncharacterized protein</fullName>
    </submittedName>
</protein>
<organism evidence="2 3">
    <name type="scientific">Colletotrichum navitas</name>
    <dbReference type="NCBI Taxonomy" id="681940"/>
    <lineage>
        <taxon>Eukaryota</taxon>
        <taxon>Fungi</taxon>
        <taxon>Dikarya</taxon>
        <taxon>Ascomycota</taxon>
        <taxon>Pezizomycotina</taxon>
        <taxon>Sordariomycetes</taxon>
        <taxon>Hypocreomycetidae</taxon>
        <taxon>Glomerellales</taxon>
        <taxon>Glomerellaceae</taxon>
        <taxon>Colletotrichum</taxon>
        <taxon>Colletotrichum graminicola species complex</taxon>
    </lineage>
</organism>
<dbReference type="RefSeq" id="XP_060411639.1">
    <property type="nucleotide sequence ID" value="XM_060552268.1"/>
</dbReference>
<feature type="region of interest" description="Disordered" evidence="1">
    <location>
        <begin position="42"/>
        <end position="85"/>
    </location>
</feature>
<evidence type="ECO:0000313" key="2">
    <source>
        <dbReference type="EMBL" id="KAK1580606.1"/>
    </source>
</evidence>